<dbReference type="Proteomes" id="UP000486351">
    <property type="component" value="Unassembled WGS sequence"/>
</dbReference>
<evidence type="ECO:0000313" key="14">
    <source>
        <dbReference type="Proteomes" id="UP000440367"/>
    </source>
</evidence>
<evidence type="ECO:0000313" key="18">
    <source>
        <dbReference type="Proteomes" id="UP000476176"/>
    </source>
</evidence>
<dbReference type="Proteomes" id="UP000429523">
    <property type="component" value="Unassembled WGS sequence"/>
</dbReference>
<dbReference type="EMBL" id="QXFZ01000085">
    <property type="protein sequence ID" value="KAE9134289.1"/>
    <property type="molecule type" value="Genomic_DNA"/>
</dbReference>
<accession>A0A6A4AER2</accession>
<evidence type="ECO:0000313" key="16">
    <source>
        <dbReference type="Proteomes" id="UP000441208"/>
    </source>
</evidence>
<dbReference type="Proteomes" id="UP000440732">
    <property type="component" value="Unassembled WGS sequence"/>
</dbReference>
<dbReference type="Proteomes" id="UP000440367">
    <property type="component" value="Unassembled WGS sequence"/>
</dbReference>
<dbReference type="Proteomes" id="UP000460718">
    <property type="component" value="Unassembled WGS sequence"/>
</dbReference>
<dbReference type="EMBL" id="QXGB01000084">
    <property type="protein sequence ID" value="KAE9231765.1"/>
    <property type="molecule type" value="Genomic_DNA"/>
</dbReference>
<proteinExistence type="predicted"/>
<dbReference type="EMBL" id="QXGD01000072">
    <property type="protein sequence ID" value="KAE9254730.1"/>
    <property type="molecule type" value="Genomic_DNA"/>
</dbReference>
<evidence type="ECO:0000313" key="3">
    <source>
        <dbReference type="EMBL" id="KAE9133942.1"/>
    </source>
</evidence>
<evidence type="ECO:0000313" key="8">
    <source>
        <dbReference type="EMBL" id="KAE9254730.1"/>
    </source>
</evidence>
<dbReference type="EMBL" id="QXGF01000100">
    <property type="protein sequence ID" value="KAE8946888.1"/>
    <property type="molecule type" value="Genomic_DNA"/>
</dbReference>
<evidence type="ECO:0000313" key="17">
    <source>
        <dbReference type="Proteomes" id="UP000460718"/>
    </source>
</evidence>
<evidence type="ECO:0000313" key="19">
    <source>
        <dbReference type="Proteomes" id="UP000486351"/>
    </source>
</evidence>
<dbReference type="Proteomes" id="UP000476176">
    <property type="component" value="Unassembled WGS sequence"/>
</dbReference>
<evidence type="ECO:0000313" key="15">
    <source>
        <dbReference type="Proteomes" id="UP000440732"/>
    </source>
</evidence>
<evidence type="ECO:0000313" key="13">
    <source>
        <dbReference type="Proteomes" id="UP000437068"/>
    </source>
</evidence>
<dbReference type="EMBL" id="QXGC01000070">
    <property type="protein sequence ID" value="KAE9251443.1"/>
    <property type="molecule type" value="Genomic_DNA"/>
</dbReference>
<evidence type="ECO:0000313" key="9">
    <source>
        <dbReference type="EMBL" id="KAE9325434.1"/>
    </source>
</evidence>
<dbReference type="EMBL" id="QXGA01000092">
    <property type="protein sequence ID" value="KAE9152788.1"/>
    <property type="molecule type" value="Genomic_DNA"/>
</dbReference>
<evidence type="ECO:0000313" key="12">
    <source>
        <dbReference type="Proteomes" id="UP000433483"/>
    </source>
</evidence>
<dbReference type="EMBL" id="QXFW01000081">
    <property type="protein sequence ID" value="KAE9026220.1"/>
    <property type="molecule type" value="Genomic_DNA"/>
</dbReference>
<evidence type="ECO:0000313" key="2">
    <source>
        <dbReference type="EMBL" id="KAE9026220.1"/>
    </source>
</evidence>
<keyword evidence="12" id="KW-1185">Reference proteome</keyword>
<name>A0A6A4AER2_9STRA</name>
<dbReference type="EMBL" id="QXFY01000351">
    <property type="protein sequence ID" value="KAE9346989.1"/>
    <property type="molecule type" value="Genomic_DNA"/>
</dbReference>
<evidence type="ECO:0000313" key="6">
    <source>
        <dbReference type="EMBL" id="KAE9231765.1"/>
    </source>
</evidence>
<protein>
    <submittedName>
        <fullName evidence="8">Uncharacterized protein</fullName>
    </submittedName>
</protein>
<dbReference type="AlphaFoldDB" id="A0A6A4AER2"/>
<dbReference type="OrthoDB" id="96400at2759"/>
<evidence type="ECO:0000313" key="4">
    <source>
        <dbReference type="EMBL" id="KAE9134289.1"/>
    </source>
</evidence>
<dbReference type="Proteomes" id="UP000433483">
    <property type="component" value="Unassembled WGS sequence"/>
</dbReference>
<dbReference type="Proteomes" id="UP000437068">
    <property type="component" value="Unassembled WGS sequence"/>
</dbReference>
<reference evidence="11 12" key="1">
    <citation type="submission" date="2018-08" db="EMBL/GenBank/DDBJ databases">
        <title>Genomic investigation of the strawberry pathogen Phytophthora fragariae indicates pathogenicity is determined by transcriptional variation in three key races.</title>
        <authorList>
            <person name="Adams T.M."/>
            <person name="Armitage A.D."/>
            <person name="Sobczyk M.K."/>
            <person name="Bates H.J."/>
            <person name="Dunwell J.M."/>
            <person name="Nellist C.F."/>
            <person name="Harrison R.J."/>
        </authorList>
    </citation>
    <scope>NUCLEOTIDE SEQUENCE [LARGE SCALE GENOMIC DNA]</scope>
    <source>
        <strain evidence="9 13">A4</strain>
        <strain evidence="8 14">BC-1</strain>
        <strain evidence="7 18">BC-23</strain>
        <strain evidence="6 12">NOV-27</strain>
        <strain evidence="5 15">NOV-5</strain>
        <strain evidence="4 16">NOV-71</strain>
        <strain evidence="10 19">NOV-77</strain>
        <strain evidence="1 11">NOV-9</strain>
        <strain evidence="3 20">ONT-3</strain>
        <strain evidence="2 17">SCRP245</strain>
    </source>
</reference>
<gene>
    <name evidence="9" type="ORF">PF001_g2940</name>
    <name evidence="8" type="ORF">PF002_g2715</name>
    <name evidence="7" type="ORF">PF004_g2469</name>
    <name evidence="6" type="ORF">PF005_g2973</name>
    <name evidence="5" type="ORF">PF006_g3027</name>
    <name evidence="4" type="ORF">PF007_g2995</name>
    <name evidence="10" type="ORF">PF008_g8011</name>
    <name evidence="1" type="ORF">PF009_g3492</name>
    <name evidence="3" type="ORF">PF010_g2634</name>
    <name evidence="2" type="ORF">PF011_g2664</name>
</gene>
<dbReference type="Proteomes" id="UP000441208">
    <property type="component" value="Unassembled WGS sequence"/>
</dbReference>
<evidence type="ECO:0000313" key="7">
    <source>
        <dbReference type="EMBL" id="KAE9251443.1"/>
    </source>
</evidence>
<dbReference type="EMBL" id="QXFX01000074">
    <property type="protein sequence ID" value="KAE9133942.1"/>
    <property type="molecule type" value="Genomic_DNA"/>
</dbReference>
<evidence type="ECO:0000313" key="20">
    <source>
        <dbReference type="Proteomes" id="UP000488956"/>
    </source>
</evidence>
<evidence type="ECO:0000313" key="10">
    <source>
        <dbReference type="EMBL" id="KAE9346989.1"/>
    </source>
</evidence>
<dbReference type="Proteomes" id="UP000488956">
    <property type="component" value="Unassembled WGS sequence"/>
</dbReference>
<organism evidence="8 14">
    <name type="scientific">Phytophthora fragariae</name>
    <dbReference type="NCBI Taxonomy" id="53985"/>
    <lineage>
        <taxon>Eukaryota</taxon>
        <taxon>Sar</taxon>
        <taxon>Stramenopiles</taxon>
        <taxon>Oomycota</taxon>
        <taxon>Peronosporomycetes</taxon>
        <taxon>Peronosporales</taxon>
        <taxon>Peronosporaceae</taxon>
        <taxon>Phytophthora</taxon>
    </lineage>
</organism>
<evidence type="ECO:0000313" key="11">
    <source>
        <dbReference type="Proteomes" id="UP000429523"/>
    </source>
</evidence>
<dbReference type="EMBL" id="QXGE01000088">
    <property type="protein sequence ID" value="KAE9325434.1"/>
    <property type="molecule type" value="Genomic_DNA"/>
</dbReference>
<evidence type="ECO:0000313" key="5">
    <source>
        <dbReference type="EMBL" id="KAE9152788.1"/>
    </source>
</evidence>
<evidence type="ECO:0000313" key="1">
    <source>
        <dbReference type="EMBL" id="KAE8946888.1"/>
    </source>
</evidence>
<comment type="caution">
    <text evidence="8">The sequence shown here is derived from an EMBL/GenBank/DDBJ whole genome shotgun (WGS) entry which is preliminary data.</text>
</comment>
<sequence length="120" mass="13116">MRLIILSSLAGTCSSRNVLSRAGYTSNVLFEIDNGTCTARKSVNSPDASSSTFAIIEPNNIISIQKAVLLELFGSNTQNIWKASIASVQFPRHPTKEISAKKAKSLAPKYFSIPKEYSNY</sequence>